<dbReference type="WBParaSite" id="ACRNAN_Path_355.g1352.t1">
    <property type="protein sequence ID" value="ACRNAN_Path_355.g1352.t1"/>
    <property type="gene ID" value="ACRNAN_Path_355.g1352"/>
</dbReference>
<evidence type="ECO:0000313" key="8">
    <source>
        <dbReference type="WBParaSite" id="ACRNAN_Path_355.g1352.t1"/>
    </source>
</evidence>
<sequence length="445" mass="51114">MKSAPFCYWKPGNNYWETDCGNHYGAIIYFCSFYLIITYIVRNLLVAIIMENFSLFYSSEEDALLSYADIRNFQLVWNMVDIEQKGVIPVRRVKFLLRLLKGRLEVDPNKDRLLFKHMCYEMEKLHNGDDVSFHDALYMLSYRSVDIRKSLQLEELLQREELEYIIEEEVAKQTIKKWLEYCLRKLRAPQQKDSMVGKHANFIEGSPRPKLSVIQQSLDFLENTDENVAMANKLSRKLTEIVSRSPTIDEDSNHDHKKVKLAKRGRKMSIPDDVEKNSILQEAARKFLYSGSKKSWTSRTSAISHQPMVDVSPVQSRSRANLSLPKPLQLSAHELPDLEEWSEDNTSARGGTPAVEVKTALVQRSSAEISPLMSQKAIQMDTLTAKRKISVVSPVANLNMHLPLNVPGTSVSSENFIHLLDENKEGVSCDDVKNWWTFGEDDDVF</sequence>
<keyword evidence="4 5" id="KW-0472">Membrane</keyword>
<comment type="subcellular location">
    <subcellularLocation>
        <location evidence="1">Membrane</location>
        <topology evidence="1">Multi-pass membrane protein</topology>
    </subcellularLocation>
</comment>
<dbReference type="InterPro" id="IPR005821">
    <property type="entry name" value="Ion_trans_dom"/>
</dbReference>
<dbReference type="GO" id="GO:0005886">
    <property type="term" value="C:plasma membrane"/>
    <property type="evidence" value="ECO:0007669"/>
    <property type="project" value="TreeGrafter"/>
</dbReference>
<evidence type="ECO:0000313" key="7">
    <source>
        <dbReference type="Proteomes" id="UP000887540"/>
    </source>
</evidence>
<feature type="transmembrane region" description="Helical" evidence="5">
    <location>
        <begin position="26"/>
        <end position="49"/>
    </location>
</feature>
<name>A0A914C5P0_9BILA</name>
<organism evidence="7 8">
    <name type="scientific">Acrobeloides nanus</name>
    <dbReference type="NCBI Taxonomy" id="290746"/>
    <lineage>
        <taxon>Eukaryota</taxon>
        <taxon>Metazoa</taxon>
        <taxon>Ecdysozoa</taxon>
        <taxon>Nematoda</taxon>
        <taxon>Chromadorea</taxon>
        <taxon>Rhabditida</taxon>
        <taxon>Tylenchina</taxon>
        <taxon>Cephalobomorpha</taxon>
        <taxon>Cephaloboidea</taxon>
        <taxon>Cephalobidae</taxon>
        <taxon>Acrobeloides</taxon>
    </lineage>
</organism>
<evidence type="ECO:0000256" key="3">
    <source>
        <dbReference type="ARBA" id="ARBA00022989"/>
    </source>
</evidence>
<keyword evidence="2 5" id="KW-0812">Transmembrane</keyword>
<dbReference type="PANTHER" id="PTHR46141">
    <property type="entry name" value="SODIUM LEAK CHANNEL NON-SELECTIVE PROTEIN"/>
    <property type="match status" value="1"/>
</dbReference>
<reference evidence="8" key="1">
    <citation type="submission" date="2022-11" db="UniProtKB">
        <authorList>
            <consortium name="WormBaseParasite"/>
        </authorList>
    </citation>
    <scope>IDENTIFICATION</scope>
</reference>
<keyword evidence="3 5" id="KW-1133">Transmembrane helix</keyword>
<evidence type="ECO:0000256" key="1">
    <source>
        <dbReference type="ARBA" id="ARBA00004141"/>
    </source>
</evidence>
<dbReference type="Pfam" id="PF00520">
    <property type="entry name" value="Ion_trans"/>
    <property type="match status" value="1"/>
</dbReference>
<dbReference type="GO" id="GO:0032224">
    <property type="term" value="P:positive regulation of synaptic transmission, cholinergic"/>
    <property type="evidence" value="ECO:0007669"/>
    <property type="project" value="TreeGrafter"/>
</dbReference>
<dbReference type="GO" id="GO:0032230">
    <property type="term" value="P:positive regulation of synaptic transmission, GABAergic"/>
    <property type="evidence" value="ECO:0007669"/>
    <property type="project" value="TreeGrafter"/>
</dbReference>
<accession>A0A914C5P0</accession>
<keyword evidence="7" id="KW-1185">Reference proteome</keyword>
<evidence type="ECO:0000256" key="2">
    <source>
        <dbReference type="ARBA" id="ARBA00022692"/>
    </source>
</evidence>
<evidence type="ECO:0000256" key="4">
    <source>
        <dbReference type="ARBA" id="ARBA00023136"/>
    </source>
</evidence>
<dbReference type="Gene3D" id="1.10.238.10">
    <property type="entry name" value="EF-hand"/>
    <property type="match status" value="1"/>
</dbReference>
<dbReference type="FunFam" id="1.10.238.10:FF:000080">
    <property type="entry name" value="Sodium leak channel non-selective protein"/>
    <property type="match status" value="1"/>
</dbReference>
<protein>
    <submittedName>
        <fullName evidence="8">Sodium leak channel non-selective protein</fullName>
    </submittedName>
</protein>
<evidence type="ECO:0000256" key="5">
    <source>
        <dbReference type="SAM" id="Phobius"/>
    </source>
</evidence>
<dbReference type="Proteomes" id="UP000887540">
    <property type="component" value="Unplaced"/>
</dbReference>
<proteinExistence type="predicted"/>
<dbReference type="InterPro" id="IPR028823">
    <property type="entry name" value="NALCN"/>
</dbReference>
<dbReference type="AlphaFoldDB" id="A0A914C5P0"/>
<feature type="domain" description="Ion transport" evidence="6">
    <location>
        <begin position="17"/>
        <end position="60"/>
    </location>
</feature>
<dbReference type="GO" id="GO:0005261">
    <property type="term" value="F:monoatomic cation channel activity"/>
    <property type="evidence" value="ECO:0007669"/>
    <property type="project" value="InterPro"/>
</dbReference>
<dbReference type="Gene3D" id="1.10.287.70">
    <property type="match status" value="1"/>
</dbReference>
<evidence type="ECO:0000259" key="6">
    <source>
        <dbReference type="Pfam" id="PF00520"/>
    </source>
</evidence>
<dbReference type="PANTHER" id="PTHR46141:SF1">
    <property type="entry name" value="SODIUM LEAK CHANNEL NALCN"/>
    <property type="match status" value="1"/>
</dbReference>